<protein>
    <submittedName>
        <fullName evidence="2">Uncharacterized protein</fullName>
    </submittedName>
</protein>
<evidence type="ECO:0000313" key="3">
    <source>
        <dbReference type="Proteomes" id="UP000007306"/>
    </source>
</evidence>
<reference evidence="2" key="1">
    <citation type="submission" date="2015-06" db="UniProtKB">
        <authorList>
            <consortium name="EnsemblPlants"/>
        </authorList>
    </citation>
    <scope>IDENTIFICATION</scope>
</reference>
<accession>I1NSN8</accession>
<proteinExistence type="predicted"/>
<organism evidence="2 3">
    <name type="scientific">Oryza glaberrima</name>
    <name type="common">African rice</name>
    <dbReference type="NCBI Taxonomy" id="4538"/>
    <lineage>
        <taxon>Eukaryota</taxon>
        <taxon>Viridiplantae</taxon>
        <taxon>Streptophyta</taxon>
        <taxon>Embryophyta</taxon>
        <taxon>Tracheophyta</taxon>
        <taxon>Spermatophyta</taxon>
        <taxon>Magnoliopsida</taxon>
        <taxon>Liliopsida</taxon>
        <taxon>Poales</taxon>
        <taxon>Poaceae</taxon>
        <taxon>BOP clade</taxon>
        <taxon>Oryzoideae</taxon>
        <taxon>Oryzeae</taxon>
        <taxon>Oryzinae</taxon>
        <taxon>Oryza</taxon>
    </lineage>
</organism>
<evidence type="ECO:0000313" key="2">
    <source>
        <dbReference type="EnsemblPlants" id="ORGLA01G0287800.1"/>
    </source>
</evidence>
<name>I1NSN8_ORYGL</name>
<dbReference type="EnsemblPlants" id="ORGLA01G0287800.1">
    <property type="protein sequence ID" value="ORGLA01G0287800.1"/>
    <property type="gene ID" value="ORGLA01G0287800"/>
</dbReference>
<evidence type="ECO:0000256" key="1">
    <source>
        <dbReference type="SAM" id="MobiDB-lite"/>
    </source>
</evidence>
<keyword evidence="3" id="KW-1185">Reference proteome</keyword>
<feature type="region of interest" description="Disordered" evidence="1">
    <location>
        <begin position="39"/>
        <end position="89"/>
    </location>
</feature>
<dbReference type="AlphaFoldDB" id="I1NSN8"/>
<dbReference type="Gramene" id="ORGLA01G0287800.1">
    <property type="protein sequence ID" value="ORGLA01G0287800.1"/>
    <property type="gene ID" value="ORGLA01G0287800"/>
</dbReference>
<dbReference type="HOGENOM" id="CLU_2461296_0_0_1"/>
<reference evidence="2 3" key="2">
    <citation type="submission" date="2018-04" db="EMBL/GenBank/DDBJ databases">
        <title>OglaRS2 (Oryza glaberrima Reference Sequence Version 2).</title>
        <authorList>
            <person name="Zhang J."/>
            <person name="Kudrna D."/>
            <person name="Lee S."/>
            <person name="Talag J."/>
            <person name="Rajasekar S."/>
            <person name="Wing R.A."/>
        </authorList>
    </citation>
    <scope>NUCLEOTIDE SEQUENCE [LARGE SCALE GENOMIC DNA]</scope>
    <source>
        <strain evidence="2 3">cv. IRGC 96717</strain>
    </source>
</reference>
<feature type="compositionally biased region" description="Basic residues" evidence="1">
    <location>
        <begin position="53"/>
        <end position="68"/>
    </location>
</feature>
<dbReference type="Proteomes" id="UP000007306">
    <property type="component" value="Chromosome 1"/>
</dbReference>
<sequence>PSSPRSSSPAVVIAMPRRIQPVRHVVEDAAISLLPSCLSPAPIGRPASTRARPERRRRMAMGRRRRHLLQAEQSGFGEKGGEMRKKKGL</sequence>